<organism evidence="2">
    <name type="scientific">Magallana gigas</name>
    <name type="common">Pacific oyster</name>
    <name type="synonym">Crassostrea gigas</name>
    <dbReference type="NCBI Taxonomy" id="29159"/>
    <lineage>
        <taxon>Eukaryota</taxon>
        <taxon>Metazoa</taxon>
        <taxon>Spiralia</taxon>
        <taxon>Lophotrochozoa</taxon>
        <taxon>Mollusca</taxon>
        <taxon>Bivalvia</taxon>
        <taxon>Autobranchia</taxon>
        <taxon>Pteriomorphia</taxon>
        <taxon>Ostreida</taxon>
        <taxon>Ostreoidea</taxon>
        <taxon>Ostreidae</taxon>
        <taxon>Magallana</taxon>
    </lineage>
</organism>
<name>K1R0F7_MAGGI</name>
<feature type="region of interest" description="Disordered" evidence="1">
    <location>
        <begin position="32"/>
        <end position="139"/>
    </location>
</feature>
<reference evidence="2" key="1">
    <citation type="journal article" date="2012" name="Nature">
        <title>The oyster genome reveals stress adaptation and complexity of shell formation.</title>
        <authorList>
            <person name="Zhang G."/>
            <person name="Fang X."/>
            <person name="Guo X."/>
            <person name="Li L."/>
            <person name="Luo R."/>
            <person name="Xu F."/>
            <person name="Yang P."/>
            <person name="Zhang L."/>
            <person name="Wang X."/>
            <person name="Qi H."/>
            <person name="Xiong Z."/>
            <person name="Que H."/>
            <person name="Xie Y."/>
            <person name="Holland P.W."/>
            <person name="Paps J."/>
            <person name="Zhu Y."/>
            <person name="Wu F."/>
            <person name="Chen Y."/>
            <person name="Wang J."/>
            <person name="Peng C."/>
            <person name="Meng J."/>
            <person name="Yang L."/>
            <person name="Liu J."/>
            <person name="Wen B."/>
            <person name="Zhang N."/>
            <person name="Huang Z."/>
            <person name="Zhu Q."/>
            <person name="Feng Y."/>
            <person name="Mount A."/>
            <person name="Hedgecock D."/>
            <person name="Xu Z."/>
            <person name="Liu Y."/>
            <person name="Domazet-Loso T."/>
            <person name="Du Y."/>
            <person name="Sun X."/>
            <person name="Zhang S."/>
            <person name="Liu B."/>
            <person name="Cheng P."/>
            <person name="Jiang X."/>
            <person name="Li J."/>
            <person name="Fan D."/>
            <person name="Wang W."/>
            <person name="Fu W."/>
            <person name="Wang T."/>
            <person name="Wang B."/>
            <person name="Zhang J."/>
            <person name="Peng Z."/>
            <person name="Li Y."/>
            <person name="Li N."/>
            <person name="Wang J."/>
            <person name="Chen M."/>
            <person name="He Y."/>
            <person name="Tan F."/>
            <person name="Song X."/>
            <person name="Zheng Q."/>
            <person name="Huang R."/>
            <person name="Yang H."/>
            <person name="Du X."/>
            <person name="Chen L."/>
            <person name="Yang M."/>
            <person name="Gaffney P.M."/>
            <person name="Wang S."/>
            <person name="Luo L."/>
            <person name="She Z."/>
            <person name="Ming Y."/>
            <person name="Huang W."/>
            <person name="Zhang S."/>
            <person name="Huang B."/>
            <person name="Zhang Y."/>
            <person name="Qu T."/>
            <person name="Ni P."/>
            <person name="Miao G."/>
            <person name="Wang J."/>
            <person name="Wang Q."/>
            <person name="Steinberg C.E."/>
            <person name="Wang H."/>
            <person name="Li N."/>
            <person name="Qian L."/>
            <person name="Zhang G."/>
            <person name="Li Y."/>
            <person name="Yang H."/>
            <person name="Liu X."/>
            <person name="Wang J."/>
            <person name="Yin Y."/>
            <person name="Wang J."/>
        </authorList>
    </citation>
    <scope>NUCLEOTIDE SEQUENCE [LARGE SCALE GENOMIC DNA]</scope>
    <source>
        <strain evidence="2">05x7-T-G4-1.051#20</strain>
    </source>
</reference>
<evidence type="ECO:0000313" key="2">
    <source>
        <dbReference type="EMBL" id="EKC42832.1"/>
    </source>
</evidence>
<dbReference type="PIRSF" id="PIRSF034247">
    <property type="entry name" value="RCAS1"/>
    <property type="match status" value="1"/>
</dbReference>
<dbReference type="PANTHER" id="PTHR15208:SF2">
    <property type="entry name" value="RECEPTOR-BINDING CANCER ANTIGEN EXPRESSED ON SISO CELLS"/>
    <property type="match status" value="1"/>
</dbReference>
<evidence type="ECO:0000256" key="1">
    <source>
        <dbReference type="SAM" id="MobiDB-lite"/>
    </source>
</evidence>
<proteinExistence type="predicted"/>
<feature type="compositionally biased region" description="Basic and acidic residues" evidence="1">
    <location>
        <begin position="97"/>
        <end position="130"/>
    </location>
</feature>
<dbReference type="PANTHER" id="PTHR15208">
    <property type="entry name" value="RECEPTOR-BINDING CANCER ANTIGEN EXPRESSED ON SISO CELLS CANCER ASSOCIATED SURFACE ANTIGEN RCAS1 ESTROGEN RECEPTOR-BINDING FRAGMENT- ASSOCIATED GENE 9 PROTEIN"/>
    <property type="match status" value="1"/>
</dbReference>
<gene>
    <name evidence="2" type="ORF">CGI_10010070</name>
</gene>
<dbReference type="InParanoid" id="K1R0F7"/>
<accession>K1R0F7</accession>
<protein>
    <recommendedName>
        <fullName evidence="3">Receptor-binding cancer antigen expressed on SiSo cells</fullName>
    </recommendedName>
</protein>
<dbReference type="HOGENOM" id="CLU_1847056_0_0_1"/>
<dbReference type="AlphaFoldDB" id="K1R0F7"/>
<dbReference type="EMBL" id="JH816584">
    <property type="protein sequence ID" value="EKC42832.1"/>
    <property type="molecule type" value="Genomic_DNA"/>
</dbReference>
<evidence type="ECO:0008006" key="3">
    <source>
        <dbReference type="Google" id="ProtNLM"/>
    </source>
</evidence>
<dbReference type="GO" id="GO:0030141">
    <property type="term" value="C:secretory granule"/>
    <property type="evidence" value="ECO:0007669"/>
    <property type="project" value="TreeGrafter"/>
</dbReference>
<sequence>MPVSCACFPNFTKMKSEEFQAWDDWDSESKRIASNGLAGNSRTKKDSQGEEDDIDFFSDMTPRIKKQKKGSELGSWEDTENAWGEESLEDLSWQADEAIKQSRKSEQQRRLQEHARRKMEKEQGRSKKDSSFAAVRLSS</sequence>
<dbReference type="InterPro" id="IPR017025">
    <property type="entry name" value="Cancer-assoc_antigen_RCAS1"/>
</dbReference>